<feature type="domain" description="NfeD-like C-terminal" evidence="7">
    <location>
        <begin position="393"/>
        <end position="453"/>
    </location>
</feature>
<dbReference type="EMBL" id="JH600068">
    <property type="protein sequence ID" value="EIG52147.1"/>
    <property type="molecule type" value="Genomic_DNA"/>
</dbReference>
<evidence type="ECO:0000256" key="5">
    <source>
        <dbReference type="SAM" id="Phobius"/>
    </source>
</evidence>
<dbReference type="InterPro" id="IPR056739">
    <property type="entry name" value="NfeD_membrane"/>
</dbReference>
<dbReference type="STRING" id="596152.DesU5LDRAFT_0441"/>
<dbReference type="GO" id="GO:0008233">
    <property type="term" value="F:peptidase activity"/>
    <property type="evidence" value="ECO:0007669"/>
    <property type="project" value="UniProtKB-KW"/>
</dbReference>
<comment type="subcellular location">
    <subcellularLocation>
        <location evidence="1">Membrane</location>
        <topology evidence="1">Multi-pass membrane protein</topology>
    </subcellularLocation>
</comment>
<protein>
    <submittedName>
        <fullName evidence="10">Membrane-bound serine protease (ClpP class)</fullName>
    </submittedName>
</protein>
<dbReference type="eggNOG" id="COG1030">
    <property type="taxonomic scope" value="Bacteria"/>
</dbReference>
<feature type="domain" description="NfeD1b N-terminal" evidence="9">
    <location>
        <begin position="64"/>
        <end position="187"/>
    </location>
</feature>
<feature type="transmembrane region" description="Helical" evidence="5">
    <location>
        <begin position="307"/>
        <end position="323"/>
    </location>
</feature>
<evidence type="ECO:0000256" key="4">
    <source>
        <dbReference type="ARBA" id="ARBA00023136"/>
    </source>
</evidence>
<evidence type="ECO:0000259" key="9">
    <source>
        <dbReference type="Pfam" id="PF25145"/>
    </source>
</evidence>
<evidence type="ECO:0000259" key="8">
    <source>
        <dbReference type="Pfam" id="PF24961"/>
    </source>
</evidence>
<feature type="transmembrane region" description="Helical" evidence="5">
    <location>
        <begin position="361"/>
        <end position="380"/>
    </location>
</feature>
<keyword evidence="2 5" id="KW-0812">Transmembrane</keyword>
<dbReference type="InterPro" id="IPR052165">
    <property type="entry name" value="Membrane_assoc_protease"/>
</dbReference>
<feature type="transmembrane region" description="Helical" evidence="5">
    <location>
        <begin position="253"/>
        <end position="276"/>
    </location>
</feature>
<gene>
    <name evidence="10" type="ORF">DesU5LDRAFT_0441</name>
</gene>
<dbReference type="GO" id="GO:0006508">
    <property type="term" value="P:proteolysis"/>
    <property type="evidence" value="ECO:0007669"/>
    <property type="project" value="UniProtKB-KW"/>
</dbReference>
<dbReference type="Pfam" id="PF24961">
    <property type="entry name" value="NfeD_membrane"/>
    <property type="match status" value="1"/>
</dbReference>
<dbReference type="PANTHER" id="PTHR33507">
    <property type="entry name" value="INNER MEMBRANE PROTEIN YBBJ"/>
    <property type="match status" value="1"/>
</dbReference>
<dbReference type="AlphaFoldDB" id="I2PX91"/>
<evidence type="ECO:0000256" key="1">
    <source>
        <dbReference type="ARBA" id="ARBA00004141"/>
    </source>
</evidence>
<dbReference type="InterPro" id="IPR002810">
    <property type="entry name" value="NfeD-like_C"/>
</dbReference>
<accession>I2PX91</accession>
<evidence type="ECO:0000259" key="7">
    <source>
        <dbReference type="Pfam" id="PF01957"/>
    </source>
</evidence>
<feature type="chain" id="PRO_5003664138" evidence="6">
    <location>
        <begin position="34"/>
        <end position="459"/>
    </location>
</feature>
<name>I2PX91_9BACT</name>
<dbReference type="InterPro" id="IPR056738">
    <property type="entry name" value="NfeD1b_N"/>
</dbReference>
<sequence>MCLRFSIRCAMRKGLASCLLFLLAVALPAVALAQAQKQAEDQNQAKPVIVLETTLAASISLAQADMLDEALEKAGAVGADILLVRLDTPGGSITTMRRMVAAILNAQIPVVLWVAPSGARAASAGVFLMAAATVSAMAPQTTIGSASPIGPGGKELDKTAAKKTQNDLESLLRGVTALRGRNVGWFRSAVTEASNLTADEAVRERVVDYIAVSREDLFAQIGRRGLPLGGAIRHFEAKDVSFTVFDPGPTYRFFSWLLDPQIAYMLLLLGVAGVFFELITPGAILPGVVGGLSLLLALYALTVLPTNAAGLLLVLFGAGLFLLEIHVTSYGLLSVAGVVSLFMGSLLLFRSEGQGGLPLGVILPTVVGVSLLLLLGVWLLSRAQRLRPRSGLAALVGQTAEVRHWDGPSGKVFVRGELWNAVAAPGLPPDFAPAAGQAVVIVAADGMTLAVAPPPSSQP</sequence>
<dbReference type="GO" id="GO:0016020">
    <property type="term" value="C:membrane"/>
    <property type="evidence" value="ECO:0007669"/>
    <property type="project" value="UniProtKB-SubCell"/>
</dbReference>
<dbReference type="SUPFAM" id="SSF141322">
    <property type="entry name" value="NfeD domain-like"/>
    <property type="match status" value="1"/>
</dbReference>
<dbReference type="Gene3D" id="3.90.226.10">
    <property type="entry name" value="2-enoyl-CoA Hydratase, Chain A, domain 1"/>
    <property type="match status" value="1"/>
</dbReference>
<dbReference type="InterPro" id="IPR012340">
    <property type="entry name" value="NA-bd_OB-fold"/>
</dbReference>
<feature type="transmembrane region" description="Helical" evidence="5">
    <location>
        <begin position="330"/>
        <end position="349"/>
    </location>
</feature>
<keyword evidence="10" id="KW-0645">Protease</keyword>
<feature type="domain" description="NfeD integral membrane" evidence="8">
    <location>
        <begin position="262"/>
        <end position="377"/>
    </location>
</feature>
<dbReference type="HOGENOM" id="CLU_024619_1_0_7"/>
<dbReference type="PANTHER" id="PTHR33507:SF4">
    <property type="entry name" value="NODULATION COMPETITIVENESS PROTEIN NFED"/>
    <property type="match status" value="1"/>
</dbReference>
<evidence type="ECO:0000256" key="2">
    <source>
        <dbReference type="ARBA" id="ARBA00022692"/>
    </source>
</evidence>
<keyword evidence="4 5" id="KW-0472">Membrane</keyword>
<keyword evidence="3 5" id="KW-1133">Transmembrane helix</keyword>
<keyword evidence="10" id="KW-0378">Hydrolase</keyword>
<dbReference type="Gene3D" id="2.40.50.140">
    <property type="entry name" value="Nucleic acid-binding proteins"/>
    <property type="match status" value="1"/>
</dbReference>
<dbReference type="SUPFAM" id="SSF52096">
    <property type="entry name" value="ClpP/crotonase"/>
    <property type="match status" value="1"/>
</dbReference>
<keyword evidence="6" id="KW-0732">Signal</keyword>
<proteinExistence type="predicted"/>
<dbReference type="Pfam" id="PF25145">
    <property type="entry name" value="NfeD1b_N"/>
    <property type="match status" value="1"/>
</dbReference>
<dbReference type="InterPro" id="IPR029045">
    <property type="entry name" value="ClpP/crotonase-like_dom_sf"/>
</dbReference>
<feature type="signal peptide" evidence="6">
    <location>
        <begin position="1"/>
        <end position="33"/>
    </location>
</feature>
<evidence type="ECO:0000256" key="3">
    <source>
        <dbReference type="ARBA" id="ARBA00022989"/>
    </source>
</evidence>
<dbReference type="OrthoDB" id="5289056at2"/>
<evidence type="ECO:0000313" key="10">
    <source>
        <dbReference type="EMBL" id="EIG52147.1"/>
    </source>
</evidence>
<organism evidence="10">
    <name type="scientific">Desulfovibrio sp. U5L</name>
    <dbReference type="NCBI Taxonomy" id="596152"/>
    <lineage>
        <taxon>Bacteria</taxon>
        <taxon>Pseudomonadati</taxon>
        <taxon>Thermodesulfobacteriota</taxon>
        <taxon>Desulfovibrionia</taxon>
        <taxon>Desulfovibrionales</taxon>
        <taxon>Desulfovibrionaceae</taxon>
        <taxon>Desulfovibrio</taxon>
    </lineage>
</organism>
<reference evidence="10" key="1">
    <citation type="submission" date="2011-11" db="EMBL/GenBank/DDBJ databases">
        <title>Improved High-Quality Draft sequence of Desulfovibrio sp. U5L.</title>
        <authorList>
            <consortium name="US DOE Joint Genome Institute"/>
            <person name="Lucas S."/>
            <person name="Han J."/>
            <person name="Lapidus A."/>
            <person name="Cheng J.-F."/>
            <person name="Goodwin L."/>
            <person name="Pitluck S."/>
            <person name="Peters L."/>
            <person name="Ovchinnikova G."/>
            <person name="Held B."/>
            <person name="Detter J.C."/>
            <person name="Han C."/>
            <person name="Tapia R."/>
            <person name="Land M."/>
            <person name="Hauser L."/>
            <person name="Kyrpides N."/>
            <person name="Ivanova N."/>
            <person name="Pagani I."/>
            <person name="Gabster J."/>
            <person name="Walker C."/>
            <person name="Stolyar S."/>
            <person name="Stahl D."/>
            <person name="Arkin A."/>
            <person name="Dehal P."/>
            <person name="Hazen T."/>
            <person name="Woyke T."/>
        </authorList>
    </citation>
    <scope>NUCLEOTIDE SEQUENCE [LARGE SCALE GENOMIC DNA]</scope>
    <source>
        <strain evidence="10">U5L</strain>
    </source>
</reference>
<dbReference type="Pfam" id="PF01957">
    <property type="entry name" value="NfeD"/>
    <property type="match status" value="1"/>
</dbReference>
<evidence type="ECO:0000256" key="6">
    <source>
        <dbReference type="SAM" id="SignalP"/>
    </source>
</evidence>
<dbReference type="CDD" id="cd07020">
    <property type="entry name" value="Clp_protease_NfeD_1"/>
    <property type="match status" value="1"/>
</dbReference>